<name>A0A7K1LFU1_9MICC</name>
<dbReference type="SUPFAM" id="SSF51419">
    <property type="entry name" value="PLP-binding barrel"/>
    <property type="match status" value="1"/>
</dbReference>
<dbReference type="Pfam" id="PF02784">
    <property type="entry name" value="Orn_Arg_deC_N"/>
    <property type="match status" value="2"/>
</dbReference>
<dbReference type="InterPro" id="IPR000183">
    <property type="entry name" value="Orn/DAP/Arg_de-COase"/>
</dbReference>
<feature type="binding site" evidence="6">
    <location>
        <position position="300"/>
    </location>
    <ligand>
        <name>pyridoxal 5'-phosphate</name>
        <dbReference type="ChEBI" id="CHEBI:597326"/>
    </ligand>
</feature>
<evidence type="ECO:0000256" key="3">
    <source>
        <dbReference type="ARBA" id="ARBA00022898"/>
    </source>
</evidence>
<dbReference type="OrthoDB" id="9802241at2"/>
<dbReference type="InterPro" id="IPR002986">
    <property type="entry name" value="DAP_deCOOHase_LysA"/>
</dbReference>
<dbReference type="InterPro" id="IPR029066">
    <property type="entry name" value="PLP-binding_barrel"/>
</dbReference>
<feature type="domain" description="Orn/DAP/Arg decarboxylase 2 N-terminal" evidence="8">
    <location>
        <begin position="243"/>
        <end position="348"/>
    </location>
</feature>
<evidence type="ECO:0000259" key="8">
    <source>
        <dbReference type="Pfam" id="PF02784"/>
    </source>
</evidence>
<dbReference type="Gene3D" id="2.40.37.10">
    <property type="entry name" value="Lyase, Ornithine Decarboxylase, Chain A, domain 1"/>
    <property type="match status" value="1"/>
</dbReference>
<dbReference type="HAMAP" id="MF_02120">
    <property type="entry name" value="LysA"/>
    <property type="match status" value="1"/>
</dbReference>
<dbReference type="PRINTS" id="PR01179">
    <property type="entry name" value="ODADCRBXLASE"/>
</dbReference>
<dbReference type="UniPathway" id="UPA00034">
    <property type="reaction ID" value="UER00027"/>
</dbReference>
<keyword evidence="3 6" id="KW-0663">Pyridoxal phosphate</keyword>
<dbReference type="InterPro" id="IPR009006">
    <property type="entry name" value="Ala_racemase/Decarboxylase_C"/>
</dbReference>
<dbReference type="CDD" id="cd06828">
    <property type="entry name" value="PLPDE_III_DapDC"/>
    <property type="match status" value="1"/>
</dbReference>
<sequence>MANSPSAAVPEWLRLPSDPAALDRHIWTPSFERSTGGELTIDGHTVSDLVDEFGTPGYIWSEDTFRSRAREYRQAFEEAFGDHGAEVSVYYAGKSFLCAAVVRWAQEEGLNLDTASGGELGLGLAAGMPGQRIALHGNNKSETEIRRALENGVGRIVADSVPELVQIDRIARDMDTTAPVMIRITPGVHAETHDFIATAHEDQKFGLSLADGTAALAEADVDPALRSETAVSSSDSVAMLAALVAEALGGIDLRGFHCHIGSQIFEADGFALAAERLLAFIAEVTGRIEREIPELDLGGGYGIGYIPGDAPRPARDIAKDLADSVAKSCSALGLRIPHLSIEPGRALSGPAGTTLYTVGTIKDVAIDAESGRTQVRRYVAVDGGMSDNARPVLYDADYSVVLANREPLGEQVLSRVVGKHCESGDILVRYCYLPADLRSGDILAVAATGAYCWSLSSNYNYLPRPGVVATSSGQTPRTIVRGETEDDLFARDAAL</sequence>
<dbReference type="InterPro" id="IPR022653">
    <property type="entry name" value="De-COase2_pyr-phos_BS"/>
</dbReference>
<dbReference type="InterPro" id="IPR022644">
    <property type="entry name" value="De-COase2_N"/>
</dbReference>
<dbReference type="PANTHER" id="PTHR43727:SF2">
    <property type="entry name" value="GROUP IV DECARBOXYLASE"/>
    <property type="match status" value="1"/>
</dbReference>
<feature type="binding site" evidence="6">
    <location>
        <position position="394"/>
    </location>
    <ligand>
        <name>substrate</name>
    </ligand>
</feature>
<feature type="domain" description="Orn/DAP/Arg decarboxylase 2 N-terminal" evidence="8">
    <location>
        <begin position="69"/>
        <end position="219"/>
    </location>
</feature>
<dbReference type="InterPro" id="IPR022657">
    <property type="entry name" value="De-COase2_CS"/>
</dbReference>
<feature type="binding site" evidence="6">
    <location>
        <position position="345"/>
    </location>
    <ligand>
        <name>substrate</name>
    </ligand>
</feature>
<comment type="subunit">
    <text evidence="6">Homodimer.</text>
</comment>
<feature type="active site" description="Proton donor" evidence="7">
    <location>
        <position position="421"/>
    </location>
</feature>
<dbReference type="Gene3D" id="3.20.20.10">
    <property type="entry name" value="Alanine racemase"/>
    <property type="match status" value="1"/>
</dbReference>
<keyword evidence="10" id="KW-1185">Reference proteome</keyword>
<gene>
    <name evidence="6" type="primary">lysA</name>
    <name evidence="9" type="ORF">GMA10_02295</name>
</gene>
<feature type="modified residue" description="N6-(pyridoxal phosphate)lysine" evidence="6 7">
    <location>
        <position position="94"/>
    </location>
</feature>
<keyword evidence="5 6" id="KW-0456">Lyase</keyword>
<keyword evidence="2 6" id="KW-0210">Decarboxylase</keyword>
<comment type="caution">
    <text evidence="9">The sequence shown here is derived from an EMBL/GenBank/DDBJ whole genome shotgun (WGS) entry which is preliminary data.</text>
</comment>
<dbReference type="PRINTS" id="PR01181">
    <property type="entry name" value="DAPDCRBXLASE"/>
</dbReference>
<dbReference type="SUPFAM" id="SSF50621">
    <property type="entry name" value="Alanine racemase C-terminal domain-like"/>
    <property type="match status" value="1"/>
</dbReference>
<feature type="binding site" evidence="6">
    <location>
        <position position="451"/>
    </location>
    <ligand>
        <name>substrate</name>
    </ligand>
</feature>
<evidence type="ECO:0000256" key="1">
    <source>
        <dbReference type="ARBA" id="ARBA00001933"/>
    </source>
</evidence>
<dbReference type="GO" id="GO:0030170">
    <property type="term" value="F:pyridoxal phosphate binding"/>
    <property type="evidence" value="ECO:0007669"/>
    <property type="project" value="UniProtKB-UniRule"/>
</dbReference>
<feature type="binding site" evidence="6">
    <location>
        <begin position="342"/>
        <end position="345"/>
    </location>
    <ligand>
        <name>pyridoxal 5'-phosphate</name>
        <dbReference type="ChEBI" id="CHEBI:597326"/>
    </ligand>
</feature>
<protein>
    <recommendedName>
        <fullName evidence="6">Diaminopimelate decarboxylase</fullName>
        <shortName evidence="6">DAP decarboxylase</shortName>
        <shortName evidence="6">DAPDC</shortName>
        <ecNumber evidence="6">4.1.1.20</ecNumber>
    </recommendedName>
</protein>
<keyword evidence="4 6" id="KW-0457">Lysine biosynthesis</keyword>
<accession>A0A7K1LFU1</accession>
<evidence type="ECO:0000256" key="2">
    <source>
        <dbReference type="ARBA" id="ARBA00022793"/>
    </source>
</evidence>
<dbReference type="GO" id="GO:0008836">
    <property type="term" value="F:diaminopimelate decarboxylase activity"/>
    <property type="evidence" value="ECO:0007669"/>
    <property type="project" value="UniProtKB-UniRule"/>
</dbReference>
<comment type="pathway">
    <text evidence="6">Amino-acid biosynthesis; L-lysine biosynthesis via DAP pathway; L-lysine from DL-2,6-diaminopimelate: step 1/1.</text>
</comment>
<evidence type="ECO:0000313" key="10">
    <source>
        <dbReference type="Proteomes" id="UP000462152"/>
    </source>
</evidence>
<reference evidence="9 10" key="1">
    <citation type="submission" date="2019-12" db="EMBL/GenBank/DDBJ databases">
        <authorList>
            <person name="Li J."/>
            <person name="Shi Y."/>
            <person name="Xu G."/>
            <person name="Xiao D."/>
            <person name="Ran X."/>
        </authorList>
    </citation>
    <scope>NUCLEOTIDE SEQUENCE [LARGE SCALE GENOMIC DNA]</scope>
    <source>
        <strain evidence="9 10">JCM 15915</strain>
    </source>
</reference>
<comment type="catalytic activity">
    <reaction evidence="6">
        <text>meso-2,6-diaminopimelate + H(+) = L-lysine + CO2</text>
        <dbReference type="Rhea" id="RHEA:15101"/>
        <dbReference type="ChEBI" id="CHEBI:15378"/>
        <dbReference type="ChEBI" id="CHEBI:16526"/>
        <dbReference type="ChEBI" id="CHEBI:32551"/>
        <dbReference type="ChEBI" id="CHEBI:57791"/>
        <dbReference type="EC" id="4.1.1.20"/>
    </reaction>
</comment>
<dbReference type="PROSITE" id="PS00878">
    <property type="entry name" value="ODR_DC_2_1"/>
    <property type="match status" value="1"/>
</dbReference>
<evidence type="ECO:0000313" key="9">
    <source>
        <dbReference type="EMBL" id="MUN54064.1"/>
    </source>
</evidence>
<dbReference type="GO" id="GO:0009089">
    <property type="term" value="P:lysine biosynthetic process via diaminopimelate"/>
    <property type="evidence" value="ECO:0007669"/>
    <property type="project" value="UniProtKB-UniRule"/>
</dbReference>
<dbReference type="EC" id="4.1.1.20" evidence="6"/>
<feature type="binding site" evidence="6">
    <location>
        <position position="390"/>
    </location>
    <ligand>
        <name>substrate</name>
    </ligand>
</feature>
<dbReference type="EMBL" id="WOGT01000001">
    <property type="protein sequence ID" value="MUN54064.1"/>
    <property type="molecule type" value="Genomic_DNA"/>
</dbReference>
<dbReference type="RefSeq" id="WP_129314152.1">
    <property type="nucleotide sequence ID" value="NZ_NOIQ01000001.1"/>
</dbReference>
<dbReference type="Proteomes" id="UP000462152">
    <property type="component" value="Unassembled WGS sequence"/>
</dbReference>
<evidence type="ECO:0000256" key="7">
    <source>
        <dbReference type="PIRSR" id="PIRSR600183-50"/>
    </source>
</evidence>
<evidence type="ECO:0000256" key="6">
    <source>
        <dbReference type="HAMAP-Rule" id="MF_02120"/>
    </source>
</evidence>
<comment type="function">
    <text evidence="6">Specifically catalyzes the decarboxylation of meso-diaminopimelate (meso-DAP) to L-lysine.</text>
</comment>
<dbReference type="PROSITE" id="PS00879">
    <property type="entry name" value="ODR_DC_2_2"/>
    <property type="match status" value="1"/>
</dbReference>
<keyword evidence="6" id="KW-0028">Amino-acid biosynthesis</keyword>
<organism evidence="9 10">
    <name type="scientific">Rothia koreensis</name>
    <dbReference type="NCBI Taxonomy" id="592378"/>
    <lineage>
        <taxon>Bacteria</taxon>
        <taxon>Bacillati</taxon>
        <taxon>Actinomycetota</taxon>
        <taxon>Actinomycetes</taxon>
        <taxon>Micrococcales</taxon>
        <taxon>Micrococcaceae</taxon>
        <taxon>Rothia</taxon>
    </lineage>
</organism>
<feature type="binding site" evidence="6">
    <location>
        <position position="451"/>
    </location>
    <ligand>
        <name>pyridoxal 5'-phosphate</name>
        <dbReference type="ChEBI" id="CHEBI:597326"/>
    </ligand>
</feature>
<evidence type="ECO:0000256" key="4">
    <source>
        <dbReference type="ARBA" id="ARBA00023154"/>
    </source>
</evidence>
<feature type="binding site" evidence="6">
    <location>
        <position position="422"/>
    </location>
    <ligand>
        <name>substrate</name>
    </ligand>
</feature>
<comment type="similarity">
    <text evidence="6">Belongs to the Orn/Lys/Arg decarboxylase class-II family. LysA subfamily.</text>
</comment>
<dbReference type="AlphaFoldDB" id="A0A7K1LFU1"/>
<proteinExistence type="inferred from homology"/>
<evidence type="ECO:0000256" key="5">
    <source>
        <dbReference type="ARBA" id="ARBA00023239"/>
    </source>
</evidence>
<comment type="cofactor">
    <cofactor evidence="1 6 7">
        <name>pyridoxal 5'-phosphate</name>
        <dbReference type="ChEBI" id="CHEBI:597326"/>
    </cofactor>
</comment>
<dbReference type="PANTHER" id="PTHR43727">
    <property type="entry name" value="DIAMINOPIMELATE DECARBOXYLASE"/>
    <property type="match status" value="1"/>
</dbReference>